<evidence type="ECO:0000313" key="2">
    <source>
        <dbReference type="EMBL" id="OUI78455.1"/>
    </source>
</evidence>
<keyword evidence="1" id="KW-0472">Membrane</keyword>
<keyword evidence="1" id="KW-1133">Transmembrane helix</keyword>
<dbReference type="RefSeq" id="WP_086632426.1">
    <property type="nucleotide sequence ID" value="NZ_JOPB01000007.1"/>
</dbReference>
<keyword evidence="1" id="KW-0812">Transmembrane</keyword>
<accession>A0A251ZUW3</accession>
<proteinExistence type="predicted"/>
<dbReference type="EMBL" id="JOPB01000007">
    <property type="protein sequence ID" value="OUI78455.1"/>
    <property type="molecule type" value="Genomic_DNA"/>
</dbReference>
<gene>
    <name evidence="2" type="ORF">HK18_10575</name>
</gene>
<feature type="transmembrane region" description="Helical" evidence="1">
    <location>
        <begin position="6"/>
        <end position="26"/>
    </location>
</feature>
<organism evidence="2 3">
    <name type="scientific">Commensalibacter intestini</name>
    <dbReference type="NCBI Taxonomy" id="479936"/>
    <lineage>
        <taxon>Bacteria</taxon>
        <taxon>Pseudomonadati</taxon>
        <taxon>Pseudomonadota</taxon>
        <taxon>Alphaproteobacteria</taxon>
        <taxon>Acetobacterales</taxon>
        <taxon>Acetobacteraceae</taxon>
    </lineage>
</organism>
<reference evidence="3" key="1">
    <citation type="submission" date="2014-06" db="EMBL/GenBank/DDBJ databases">
        <authorList>
            <person name="Winans N.J."/>
            <person name="Newell P.D."/>
            <person name="Douglas A.E."/>
        </authorList>
    </citation>
    <scope>NUCLEOTIDE SEQUENCE [LARGE SCALE GENOMIC DNA]</scope>
    <source>
        <strain evidence="3">DmL_052</strain>
    </source>
</reference>
<protein>
    <submittedName>
        <fullName evidence="2">Uncharacterized protein</fullName>
    </submittedName>
</protein>
<dbReference type="AlphaFoldDB" id="A0A251ZUW3"/>
<name>A0A251ZUW3_9PROT</name>
<comment type="caution">
    <text evidence="2">The sequence shown here is derived from an EMBL/GenBank/DDBJ whole genome shotgun (WGS) entry which is preliminary data.</text>
</comment>
<evidence type="ECO:0000313" key="3">
    <source>
        <dbReference type="Proteomes" id="UP000194946"/>
    </source>
</evidence>
<dbReference type="Proteomes" id="UP000194946">
    <property type="component" value="Unassembled WGS sequence"/>
</dbReference>
<keyword evidence="3" id="KW-1185">Reference proteome</keyword>
<evidence type="ECO:0000256" key="1">
    <source>
        <dbReference type="SAM" id="Phobius"/>
    </source>
</evidence>
<sequence length="161" mass="18884">MCVYFTVVMAILTILIGMITSYIAYAQMNIARAKVKLDLYERRFNVYVVALNCYQELYKQQPQQIAKRTYDVIQSCRESKFLFKEEDGIDKILDKMKENSDQVCKYEDYVSKNGRIHSDDPQTAQELLKKATDAKKDFEAKLYDLEVKIKPYIQFQNVKGC</sequence>